<sequence length="93" mass="10436">MRGAPGRFHGNRPETRVRDAEDGARLAVLKSHDNEINCLDSSSDSELPHHGSVIVNQQSFFIFRGNETVMIVTVKVYAEGNYRESSILRIDYG</sequence>
<evidence type="ECO:0000313" key="4">
    <source>
        <dbReference type="EMBL" id="VFK63638.1"/>
    </source>
</evidence>
<dbReference type="EMBL" id="CAADFT010000128">
    <property type="protein sequence ID" value="VFK48725.1"/>
    <property type="molecule type" value="Genomic_DNA"/>
</dbReference>
<dbReference type="EMBL" id="CAADFW010000102">
    <property type="protein sequence ID" value="VFK63638.1"/>
    <property type="molecule type" value="Genomic_DNA"/>
</dbReference>
<proteinExistence type="predicted"/>
<dbReference type="EMBL" id="CAADFS010000081">
    <property type="protein sequence ID" value="VFK49559.1"/>
    <property type="molecule type" value="Genomic_DNA"/>
</dbReference>
<evidence type="ECO:0000256" key="1">
    <source>
        <dbReference type="SAM" id="MobiDB-lite"/>
    </source>
</evidence>
<evidence type="ECO:0000313" key="3">
    <source>
        <dbReference type="EMBL" id="VFK49559.1"/>
    </source>
</evidence>
<reference evidence="2" key="1">
    <citation type="submission" date="2019-02" db="EMBL/GenBank/DDBJ databases">
        <authorList>
            <person name="Gruber-Vodicka R. H."/>
            <person name="Seah K. B. B."/>
        </authorList>
    </citation>
    <scope>NUCLEOTIDE SEQUENCE</scope>
    <source>
        <strain evidence="3">BECK_BZ123</strain>
        <strain evidence="2">BECK_BZ125</strain>
        <strain evidence="4">BECK_BZ126</strain>
    </source>
</reference>
<feature type="compositionally biased region" description="Basic and acidic residues" evidence="1">
    <location>
        <begin position="11"/>
        <end position="21"/>
    </location>
</feature>
<evidence type="ECO:0000313" key="2">
    <source>
        <dbReference type="EMBL" id="VFK48725.1"/>
    </source>
</evidence>
<organism evidence="2">
    <name type="scientific">Candidatus Kentrum sp. TC</name>
    <dbReference type="NCBI Taxonomy" id="2126339"/>
    <lineage>
        <taxon>Bacteria</taxon>
        <taxon>Pseudomonadati</taxon>
        <taxon>Pseudomonadota</taxon>
        <taxon>Gammaproteobacteria</taxon>
        <taxon>Candidatus Kentrum</taxon>
    </lineage>
</organism>
<gene>
    <name evidence="3" type="ORF">BECKTC1821D_GA0114238_10812</name>
    <name evidence="2" type="ORF">BECKTC1821E_GA0114239_11282</name>
    <name evidence="4" type="ORF">BECKTC1821F_GA0114240_11026</name>
</gene>
<name>A0A450Z4I9_9GAMM</name>
<dbReference type="AlphaFoldDB" id="A0A450Z4I9"/>
<feature type="region of interest" description="Disordered" evidence="1">
    <location>
        <begin position="1"/>
        <end position="21"/>
    </location>
</feature>
<protein>
    <submittedName>
        <fullName evidence="2">Uncharacterized protein</fullName>
    </submittedName>
</protein>
<accession>A0A450Z4I9</accession>